<protein>
    <submittedName>
        <fullName evidence="1">Uncharacterized protein</fullName>
    </submittedName>
</protein>
<organism evidence="1">
    <name type="scientific">marine sediment metagenome</name>
    <dbReference type="NCBI Taxonomy" id="412755"/>
    <lineage>
        <taxon>unclassified sequences</taxon>
        <taxon>metagenomes</taxon>
        <taxon>ecological metagenomes</taxon>
    </lineage>
</organism>
<accession>A0A0F9L0K2</accession>
<dbReference type="EMBL" id="LAZR01007099">
    <property type="protein sequence ID" value="KKM87453.1"/>
    <property type="molecule type" value="Genomic_DNA"/>
</dbReference>
<name>A0A0F9L0K2_9ZZZZ</name>
<evidence type="ECO:0000313" key="1">
    <source>
        <dbReference type="EMBL" id="KKM87453.1"/>
    </source>
</evidence>
<dbReference type="AlphaFoldDB" id="A0A0F9L0K2"/>
<proteinExistence type="predicted"/>
<gene>
    <name evidence="1" type="ORF">LCGC14_1268780</name>
</gene>
<comment type="caution">
    <text evidence="1">The sequence shown here is derived from an EMBL/GenBank/DDBJ whole genome shotgun (WGS) entry which is preliminary data.</text>
</comment>
<reference evidence="1" key="1">
    <citation type="journal article" date="2015" name="Nature">
        <title>Complex archaea that bridge the gap between prokaryotes and eukaryotes.</title>
        <authorList>
            <person name="Spang A."/>
            <person name="Saw J.H."/>
            <person name="Jorgensen S.L."/>
            <person name="Zaremba-Niedzwiedzka K."/>
            <person name="Martijn J."/>
            <person name="Lind A.E."/>
            <person name="van Eijk R."/>
            <person name="Schleper C."/>
            <person name="Guy L."/>
            <person name="Ettema T.J."/>
        </authorList>
    </citation>
    <scope>NUCLEOTIDE SEQUENCE</scope>
</reference>
<sequence length="183" mass="20228">MNDIAEKPLTTNPKINLIHKTDIINRIAKGEPQRSIAKDYDIGQAAVSNIKKANQQTINQQQAELISLLPTATEIVKDELEANILLTKRIRIDPYNVDPFKIALKSELNKTLRDLWKISGIYPSHNTLINTGKITVNQQINPTLTKFIGDSALQQLSKAINTDLVDTTAVTTDSDSPGNVDNS</sequence>